<organism evidence="2 3">
    <name type="scientific">Solirubrobacter pauli</name>
    <dbReference type="NCBI Taxonomy" id="166793"/>
    <lineage>
        <taxon>Bacteria</taxon>
        <taxon>Bacillati</taxon>
        <taxon>Actinomycetota</taxon>
        <taxon>Thermoleophilia</taxon>
        <taxon>Solirubrobacterales</taxon>
        <taxon>Solirubrobacteraceae</taxon>
        <taxon>Solirubrobacter</taxon>
    </lineage>
</organism>
<protein>
    <submittedName>
        <fullName evidence="2">Uncharacterized protein</fullName>
    </submittedName>
</protein>
<sequence>MPSLRHAAAAALAALALVAPATAAAQNYDDTAYFATADTLQVQLDKLWNERKGYYEGGGGGVEPMINSLMLLGHSVAAMEGHTGPSRNDERARQLALELVKGPYVTSPALGQSHAPGWTNSMNGKGFQHLVFDAEVVDGLVYAYRAREALQLPESTVTAIRNAISRTARGSFWRYPTIRLNQINWYSLMYAADATVTGDPALLKRDFAAQLNRFVREAKTNFGAGMRFHYLPHERLNHPANVDSAEYANIVLSFTRFYDQARRAGMAPLDMNKKRVVAEWIERAIAGYWTHGGYMNWDSGLGFDRWHQSKKLGLTQQALIGIASAPSLSDARWQRYAKYMLDQSLGFYTRTAERDGGIADALFFKVHAVPQGVGSARLGAARVLANAARAVDAGLGSKPSVEPPALYAFDPDIGRLAVTTPAYNTAIVAVNQKAFPYGGLDLARLFNGTQEVAANIGGTPPASFGALIRDVTGRRVLASQVARSAVDKNVTPLRLIKAPSGAGASAASAVGTSFAGAFTDLRATGTISGSNGTLRVTHQFTPRFIQTRWDVARRGTRALSADILFPSTGREATVVAVLKNGTQVRVTDQRIALDRISRFEVTSDRSGYTVTPLTRPAGAAAHLMRPARQSSAPDAGPTLAVQIARNQRFSRVAFTARITPRNG</sequence>
<dbReference type="Proteomes" id="UP000278962">
    <property type="component" value="Unassembled WGS sequence"/>
</dbReference>
<proteinExistence type="predicted"/>
<feature type="signal peptide" evidence="1">
    <location>
        <begin position="1"/>
        <end position="23"/>
    </location>
</feature>
<evidence type="ECO:0000313" key="2">
    <source>
        <dbReference type="EMBL" id="RKQ86701.1"/>
    </source>
</evidence>
<dbReference type="OrthoDB" id="5240605at2"/>
<comment type="caution">
    <text evidence="2">The sequence shown here is derived from an EMBL/GenBank/DDBJ whole genome shotgun (WGS) entry which is preliminary data.</text>
</comment>
<reference evidence="2 3" key="1">
    <citation type="submission" date="2018-10" db="EMBL/GenBank/DDBJ databases">
        <title>Genomic Encyclopedia of Archaeal and Bacterial Type Strains, Phase II (KMG-II): from individual species to whole genera.</title>
        <authorList>
            <person name="Goeker M."/>
        </authorList>
    </citation>
    <scope>NUCLEOTIDE SEQUENCE [LARGE SCALE GENOMIC DNA]</scope>
    <source>
        <strain evidence="2 3">DSM 14954</strain>
    </source>
</reference>
<dbReference type="AlphaFoldDB" id="A0A660KYB8"/>
<keyword evidence="1" id="KW-0732">Signal</keyword>
<gene>
    <name evidence="2" type="ORF">C8N24_4716</name>
</gene>
<feature type="chain" id="PRO_5038800088" evidence="1">
    <location>
        <begin position="24"/>
        <end position="663"/>
    </location>
</feature>
<dbReference type="EMBL" id="RBIL01000002">
    <property type="protein sequence ID" value="RKQ86701.1"/>
    <property type="molecule type" value="Genomic_DNA"/>
</dbReference>
<accession>A0A660KYB8</accession>
<dbReference type="RefSeq" id="WP_147447946.1">
    <property type="nucleotide sequence ID" value="NZ_RBIL01000002.1"/>
</dbReference>
<keyword evidence="3" id="KW-1185">Reference proteome</keyword>
<name>A0A660KYB8_9ACTN</name>
<evidence type="ECO:0000256" key="1">
    <source>
        <dbReference type="SAM" id="SignalP"/>
    </source>
</evidence>
<evidence type="ECO:0000313" key="3">
    <source>
        <dbReference type="Proteomes" id="UP000278962"/>
    </source>
</evidence>